<proteinExistence type="inferred from homology"/>
<dbReference type="SUPFAM" id="SSF53067">
    <property type="entry name" value="Actin-like ATPase domain"/>
    <property type="match status" value="2"/>
</dbReference>
<organism evidence="7 8">
    <name type="scientific">Candidatus Scatomonas pullistercoris</name>
    <dbReference type="NCBI Taxonomy" id="2840920"/>
    <lineage>
        <taxon>Bacteria</taxon>
        <taxon>Bacillati</taxon>
        <taxon>Bacillota</taxon>
        <taxon>Clostridia</taxon>
        <taxon>Lachnospirales</taxon>
        <taxon>Lachnospiraceae</taxon>
        <taxon>Lachnospiraceae incertae sedis</taxon>
        <taxon>Candidatus Scatomonas</taxon>
    </lineage>
</organism>
<keyword evidence="4" id="KW-0067">ATP-binding</keyword>
<dbReference type="PANTHER" id="PTHR42749">
    <property type="entry name" value="CELL SHAPE-DETERMINING PROTEIN MREB"/>
    <property type="match status" value="1"/>
</dbReference>
<protein>
    <submittedName>
        <fullName evidence="7">Rod shape-determining protein</fullName>
    </submittedName>
</protein>
<name>A0A9D1P1C2_9FIRM</name>
<accession>A0A9D1P1C2</accession>
<sequence length="340" mass="38087">MFFDNVYGVDLGTSSIKIYDSRKDTIIKEKNMVAVRNQDTLFAVGNEAYEMFEKNPSNIQVTTPMSNGRIGDVMLVEAVLHTLLKQSNTVMGHRPVLYFSVPVDMTELEKRAYYSIAHRGRLRKCRVFLVEKPIADALALGIPLTKTKGSLVVNIGAQSTEISALAEGRVIISKTVPVGGKHFNAAIEAAIRRKNNFRISLKTAKRLKLSLTDLTGDKLEGRRVMGVDTVTGLPRDGNVSCYTVTEAVTEQLNRIALEIRKFLERTPPQVQEKIRQEGIYFTGGSTQLSGLDRFFSDRLGCPVQLSQHYDLCTICGLRELILHPVLQHFAFTPKNRRETR</sequence>
<evidence type="ECO:0000256" key="3">
    <source>
        <dbReference type="ARBA" id="ARBA00022741"/>
    </source>
</evidence>
<dbReference type="InterPro" id="IPR004753">
    <property type="entry name" value="MreB"/>
</dbReference>
<comment type="similarity">
    <text evidence="6">Belongs to the FtsA/MreB family.</text>
</comment>
<evidence type="ECO:0000256" key="2">
    <source>
        <dbReference type="ARBA" id="ARBA00022490"/>
    </source>
</evidence>
<keyword evidence="2" id="KW-0963">Cytoplasm</keyword>
<dbReference type="Pfam" id="PF06723">
    <property type="entry name" value="MreB_Mbl"/>
    <property type="match status" value="1"/>
</dbReference>
<reference evidence="7" key="2">
    <citation type="journal article" date="2021" name="PeerJ">
        <title>Extensive microbial diversity within the chicken gut microbiome revealed by metagenomics and culture.</title>
        <authorList>
            <person name="Gilroy R."/>
            <person name="Ravi A."/>
            <person name="Getino M."/>
            <person name="Pursley I."/>
            <person name="Horton D.L."/>
            <person name="Alikhan N.F."/>
            <person name="Baker D."/>
            <person name="Gharbi K."/>
            <person name="Hall N."/>
            <person name="Watson M."/>
            <person name="Adriaenssens E.M."/>
            <person name="Foster-Nyarko E."/>
            <person name="Jarju S."/>
            <person name="Secka A."/>
            <person name="Antonio M."/>
            <person name="Oren A."/>
            <person name="Chaudhuri R.R."/>
            <person name="La Ragione R."/>
            <person name="Hildebrand F."/>
            <person name="Pallen M.J."/>
        </authorList>
    </citation>
    <scope>NUCLEOTIDE SEQUENCE</scope>
    <source>
        <strain evidence="7">CHK188-20938</strain>
    </source>
</reference>
<comment type="caution">
    <text evidence="7">The sequence shown here is derived from an EMBL/GenBank/DDBJ whole genome shotgun (WGS) entry which is preliminary data.</text>
</comment>
<dbReference type="Gene3D" id="3.30.420.40">
    <property type="match status" value="2"/>
</dbReference>
<evidence type="ECO:0000256" key="6">
    <source>
        <dbReference type="ARBA" id="ARBA00023458"/>
    </source>
</evidence>
<dbReference type="InterPro" id="IPR043129">
    <property type="entry name" value="ATPase_NBD"/>
</dbReference>
<evidence type="ECO:0000256" key="1">
    <source>
        <dbReference type="ARBA" id="ARBA00004496"/>
    </source>
</evidence>
<dbReference type="PRINTS" id="PR01652">
    <property type="entry name" value="SHAPEPROTEIN"/>
</dbReference>
<dbReference type="EMBL" id="DVOO01000002">
    <property type="protein sequence ID" value="HIV24227.1"/>
    <property type="molecule type" value="Genomic_DNA"/>
</dbReference>
<dbReference type="InterPro" id="IPR056546">
    <property type="entry name" value="MreB_MamK-like"/>
</dbReference>
<dbReference type="PANTHER" id="PTHR42749:SF1">
    <property type="entry name" value="CELL SHAPE-DETERMINING PROTEIN MREB"/>
    <property type="match status" value="1"/>
</dbReference>
<comment type="subcellular location">
    <subcellularLocation>
        <location evidence="1">Cytoplasm</location>
    </subcellularLocation>
</comment>
<dbReference type="Proteomes" id="UP000824169">
    <property type="component" value="Unassembled WGS sequence"/>
</dbReference>
<dbReference type="GO" id="GO:0005737">
    <property type="term" value="C:cytoplasm"/>
    <property type="evidence" value="ECO:0007669"/>
    <property type="project" value="UniProtKB-SubCell"/>
</dbReference>
<gene>
    <name evidence="7" type="ORF">IAB71_00305</name>
</gene>
<dbReference type="GO" id="GO:0008360">
    <property type="term" value="P:regulation of cell shape"/>
    <property type="evidence" value="ECO:0007669"/>
    <property type="project" value="UniProtKB-KW"/>
</dbReference>
<dbReference type="AlphaFoldDB" id="A0A9D1P1C2"/>
<dbReference type="GO" id="GO:0005524">
    <property type="term" value="F:ATP binding"/>
    <property type="evidence" value="ECO:0007669"/>
    <property type="project" value="UniProtKB-KW"/>
</dbReference>
<dbReference type="GO" id="GO:0000902">
    <property type="term" value="P:cell morphogenesis"/>
    <property type="evidence" value="ECO:0007669"/>
    <property type="project" value="InterPro"/>
</dbReference>
<evidence type="ECO:0000256" key="4">
    <source>
        <dbReference type="ARBA" id="ARBA00022840"/>
    </source>
</evidence>
<keyword evidence="5" id="KW-0133">Cell shape</keyword>
<evidence type="ECO:0000313" key="7">
    <source>
        <dbReference type="EMBL" id="HIV24227.1"/>
    </source>
</evidence>
<evidence type="ECO:0000256" key="5">
    <source>
        <dbReference type="ARBA" id="ARBA00022960"/>
    </source>
</evidence>
<evidence type="ECO:0000313" key="8">
    <source>
        <dbReference type="Proteomes" id="UP000824169"/>
    </source>
</evidence>
<keyword evidence="3" id="KW-0547">Nucleotide-binding</keyword>
<reference evidence="7" key="1">
    <citation type="submission" date="2020-10" db="EMBL/GenBank/DDBJ databases">
        <authorList>
            <person name="Gilroy R."/>
        </authorList>
    </citation>
    <scope>NUCLEOTIDE SEQUENCE</scope>
    <source>
        <strain evidence="7">CHK188-20938</strain>
    </source>
</reference>